<feature type="compositionally biased region" description="Low complexity" evidence="1">
    <location>
        <begin position="171"/>
        <end position="180"/>
    </location>
</feature>
<feature type="region of interest" description="Disordered" evidence="1">
    <location>
        <begin position="1"/>
        <end position="251"/>
    </location>
</feature>
<reference evidence="2 3" key="1">
    <citation type="submission" date="2016-09" db="EMBL/GenBank/DDBJ databases">
        <title>Genomic Taxonomy of the Vibrionaceae.</title>
        <authorList>
            <person name="Gonzalez-Castillo A."/>
            <person name="Gomez-Gil B."/>
            <person name="Enciso-Ibarra K."/>
        </authorList>
    </citation>
    <scope>NUCLEOTIDE SEQUENCE [LARGE SCALE GENOMIC DNA]</scope>
    <source>
        <strain evidence="2 3">CAIM 1902</strain>
    </source>
</reference>
<evidence type="ECO:0008006" key="4">
    <source>
        <dbReference type="Google" id="ProtNLM"/>
    </source>
</evidence>
<dbReference type="NCBIfam" id="TIGR03504">
    <property type="entry name" value="FimV_Cterm"/>
    <property type="match status" value="1"/>
</dbReference>
<feature type="compositionally biased region" description="Low complexity" evidence="1">
    <location>
        <begin position="81"/>
        <end position="95"/>
    </location>
</feature>
<proteinExistence type="predicted"/>
<feature type="compositionally biased region" description="Acidic residues" evidence="1">
    <location>
        <begin position="96"/>
        <end position="114"/>
    </location>
</feature>
<protein>
    <recommendedName>
        <fullName evidence="4">AAA family ATPase</fullName>
    </recommendedName>
</protein>
<dbReference type="Proteomes" id="UP000186039">
    <property type="component" value="Unassembled WGS sequence"/>
</dbReference>
<name>A0ABX3FQU4_9VIBR</name>
<feature type="compositionally biased region" description="Low complexity" evidence="1">
    <location>
        <begin position="25"/>
        <end position="39"/>
    </location>
</feature>
<dbReference type="InterPro" id="IPR038440">
    <property type="entry name" value="FimV_C_sf"/>
</dbReference>
<feature type="region of interest" description="Disordered" evidence="1">
    <location>
        <begin position="440"/>
        <end position="495"/>
    </location>
</feature>
<feature type="compositionally biased region" description="Low complexity" evidence="1">
    <location>
        <begin position="137"/>
        <end position="146"/>
    </location>
</feature>
<accession>A0ABX3FQU4</accession>
<feature type="compositionally biased region" description="Acidic residues" evidence="1">
    <location>
        <begin position="40"/>
        <end position="58"/>
    </location>
</feature>
<organism evidence="2 3">
    <name type="scientific">Vibrio panuliri</name>
    <dbReference type="NCBI Taxonomy" id="1381081"/>
    <lineage>
        <taxon>Bacteria</taxon>
        <taxon>Pseudomonadati</taxon>
        <taxon>Pseudomonadota</taxon>
        <taxon>Gammaproteobacteria</taxon>
        <taxon>Vibrionales</taxon>
        <taxon>Vibrionaceae</taxon>
        <taxon>Vibrio</taxon>
    </lineage>
</organism>
<sequence length="599" mass="65561">MYNIQQSDFANEAPMDADVIEQSEPEAAAPQAQEAPVEPVADENAFEFDDLDLPEYGEEQAQADFANEAPMDADVIEQSEPEAAAPQAQEAPVEPVADESTFEFDDLDLPEYGEEQAQADFANEVSMDADVIEQPEPEAAATQAEEAPVERVADENAFEFDDLDLPEYGEEQAQADFAAEQAEESEVIAHQAETDSQGNERSFDIADHNQAYNNLASELDDMVAAPSSEAESQPSSAPALGGEDDFVLQDPFEFDDIDLPEYGEEQALIDLADEVEDVHGATEQQSAQQPELQAEQPATDASLDEGVLDFDDLELPEFGEEQAQSELSTERAEPQADAEQAAMFSEPEANELEPIQDAFLDRTLDEGDVLAGLFGGAPAIAEPEASAPSVADSSDYDERTLSELLNEEAQDYQPITKPVDREVSDSAGMDLDAMLEMGGEDWNGFSLSPEQQANISDDIPEEERQIWSGDNQPAQPSVRDENWESQDELGDFNPRDHQYRTIDELMAEVDQQEADFNPDEEELKLDVGLGDFPDVIGEMSDIDVDSNAEAAGKLDLAKIYMEMNDATGAVRLLEEAIVDGSDEIRREAKKLIDSINSRA</sequence>
<feature type="compositionally biased region" description="Acidic residues" evidence="1">
    <location>
        <begin position="156"/>
        <end position="170"/>
    </location>
</feature>
<feature type="region of interest" description="Disordered" evidence="1">
    <location>
        <begin position="263"/>
        <end position="303"/>
    </location>
</feature>
<feature type="compositionally biased region" description="Low complexity" evidence="1">
    <location>
        <begin position="224"/>
        <end position="239"/>
    </location>
</feature>
<feature type="region of interest" description="Disordered" evidence="1">
    <location>
        <begin position="315"/>
        <end position="350"/>
    </location>
</feature>
<evidence type="ECO:0000313" key="2">
    <source>
        <dbReference type="EMBL" id="OLQ95146.1"/>
    </source>
</evidence>
<dbReference type="EMBL" id="MJMH01000093">
    <property type="protein sequence ID" value="OLQ95146.1"/>
    <property type="molecule type" value="Genomic_DNA"/>
</dbReference>
<feature type="compositionally biased region" description="Acidic residues" evidence="1">
    <location>
        <begin position="242"/>
        <end position="251"/>
    </location>
</feature>
<evidence type="ECO:0000313" key="3">
    <source>
        <dbReference type="Proteomes" id="UP000186039"/>
    </source>
</evidence>
<dbReference type="Gene3D" id="1.20.58.2200">
    <property type="match status" value="1"/>
</dbReference>
<keyword evidence="3" id="KW-1185">Reference proteome</keyword>
<evidence type="ECO:0000256" key="1">
    <source>
        <dbReference type="SAM" id="MobiDB-lite"/>
    </source>
</evidence>
<gene>
    <name evidence="2" type="ORF">BIY20_21395</name>
</gene>
<dbReference type="InterPro" id="IPR020011">
    <property type="entry name" value="FimV_C"/>
</dbReference>
<comment type="caution">
    <text evidence="2">The sequence shown here is derived from an EMBL/GenBank/DDBJ whole genome shotgun (WGS) entry which is preliminary data.</text>
</comment>
<feature type="compositionally biased region" description="Low complexity" evidence="1">
    <location>
        <begin position="283"/>
        <end position="298"/>
    </location>
</feature>
<feature type="compositionally biased region" description="Polar residues" evidence="1">
    <location>
        <begin position="445"/>
        <end position="455"/>
    </location>
</feature>